<feature type="region of interest" description="Disordered" evidence="4">
    <location>
        <begin position="246"/>
        <end position="277"/>
    </location>
</feature>
<evidence type="ECO:0000256" key="4">
    <source>
        <dbReference type="SAM" id="MobiDB-lite"/>
    </source>
</evidence>
<sequence>MAHRDNADTKSTIFNRLKPVKYEHLKPISAYSRFITCDQQNASLHQSCNPFMNLKIEVVNNCQEKKRKLDSSPDDCYETPAKKDFSSQALSPDLGCFMDFSSPPTKQDCASPLASSMPALLNKTQAIGSEGEQSPSSEPHWKMHLNATPFDLDVDDILCLNPLSTYATGAFSDNVQRCASPNSGTFQNKPALAPNVAHRTELGRGDGQVKEEQEEPKEEMHLNLKDVEEDKGYFSMSYLKDHKMGVDSPQLPPVTSSPFRSCEDERQPEGAPEPGCHKQAVLPGHDFSFTVLDSGPVVRGPLVKPADSLLGPLEGDIEEMWNIGSPLFESSVCNNVTVKLSADSEQSRQVSEEVRGEVMEAVDKCQATVGGEESTLDTSYETTLPLQVQVKSVVVALGHHPASSEPAAPLLPYQGPNCVSSAWTERPVIADRGEILERDKQLYLQMVTRHMNENQGGNKDVMTELLNLMTHVADQAQGTKGNQWQHPSDLTRRNYQRRFGNTTPTMSLQEWQAKHPATYKRFAQLPKIFKRSPYDRVFL</sequence>
<dbReference type="GO" id="GO:0005634">
    <property type="term" value="C:nucleus"/>
    <property type="evidence" value="ECO:0007669"/>
    <property type="project" value="UniProtKB-SubCell"/>
</dbReference>
<dbReference type="Proteomes" id="UP000298787">
    <property type="component" value="Chromosome 18"/>
</dbReference>
<evidence type="ECO:0000313" key="5">
    <source>
        <dbReference type="EMBL" id="TKS86364.1"/>
    </source>
</evidence>
<dbReference type="STRING" id="240159.A0A4U5VDZ7"/>
<dbReference type="EMBL" id="CM014095">
    <property type="protein sequence ID" value="TKS86364.1"/>
    <property type="molecule type" value="Genomic_DNA"/>
</dbReference>
<keyword evidence="3" id="KW-0539">Nucleus</keyword>
<gene>
    <name evidence="5" type="ORF">D9C73_020481</name>
</gene>
<dbReference type="PANTHER" id="PTHR14455">
    <property type="entry name" value="ASKOPOS"/>
    <property type="match status" value="1"/>
</dbReference>
<dbReference type="OrthoDB" id="8945510at2759"/>
<dbReference type="GO" id="GO:0048306">
    <property type="term" value="F:calcium-dependent protein binding"/>
    <property type="evidence" value="ECO:0007669"/>
    <property type="project" value="InterPro"/>
</dbReference>
<dbReference type="AlphaFoldDB" id="A0A4U5VDZ7"/>
<keyword evidence="6" id="KW-1185">Reference proteome</keyword>
<dbReference type="PANTHER" id="PTHR14455:SF0">
    <property type="entry name" value="S100P-BINDING PROTEIN"/>
    <property type="match status" value="1"/>
</dbReference>
<evidence type="ECO:0000256" key="1">
    <source>
        <dbReference type="ARBA" id="ARBA00004123"/>
    </source>
</evidence>
<evidence type="ECO:0000313" key="6">
    <source>
        <dbReference type="Proteomes" id="UP000298787"/>
    </source>
</evidence>
<reference evidence="5 6" key="1">
    <citation type="submission" date="2019-01" db="EMBL/GenBank/DDBJ databases">
        <title>Genome Assembly of Collichthys lucidus.</title>
        <authorList>
            <person name="Cai M."/>
            <person name="Xiao S."/>
        </authorList>
    </citation>
    <scope>NUCLEOTIDE SEQUENCE [LARGE SCALE GENOMIC DNA]</scope>
    <source>
        <strain evidence="5">JT15FE1705JMU</strain>
        <tissue evidence="5">Muscle</tissue>
    </source>
</reference>
<organism evidence="5 6">
    <name type="scientific">Collichthys lucidus</name>
    <name type="common">Big head croaker</name>
    <name type="synonym">Sciaena lucida</name>
    <dbReference type="NCBI Taxonomy" id="240159"/>
    <lineage>
        <taxon>Eukaryota</taxon>
        <taxon>Metazoa</taxon>
        <taxon>Chordata</taxon>
        <taxon>Craniata</taxon>
        <taxon>Vertebrata</taxon>
        <taxon>Euteleostomi</taxon>
        <taxon>Actinopterygii</taxon>
        <taxon>Neopterygii</taxon>
        <taxon>Teleostei</taxon>
        <taxon>Neoteleostei</taxon>
        <taxon>Acanthomorphata</taxon>
        <taxon>Eupercaria</taxon>
        <taxon>Sciaenidae</taxon>
        <taxon>Collichthys</taxon>
    </lineage>
</organism>
<evidence type="ECO:0000256" key="2">
    <source>
        <dbReference type="ARBA" id="ARBA00020595"/>
    </source>
</evidence>
<accession>A0A4U5VDZ7</accession>
<evidence type="ECO:0000256" key="3">
    <source>
        <dbReference type="ARBA" id="ARBA00023242"/>
    </source>
</evidence>
<dbReference type="Pfam" id="PF15427">
    <property type="entry name" value="S100PBPR"/>
    <property type="match status" value="1"/>
</dbReference>
<protein>
    <recommendedName>
        <fullName evidence="2">S100P-binding protein</fullName>
    </recommendedName>
</protein>
<proteinExistence type="predicted"/>
<name>A0A4U5VDZ7_COLLU</name>
<dbReference type="InterPro" id="IPR026097">
    <property type="entry name" value="S100PBP"/>
</dbReference>
<comment type="subcellular location">
    <subcellularLocation>
        <location evidence="1">Nucleus</location>
    </subcellularLocation>
</comment>